<dbReference type="AlphaFoldDB" id="A0A3A4B4R1"/>
<keyword evidence="2" id="KW-0378">Hydrolase</keyword>
<name>A0A3A4B4R1_9ACTN</name>
<dbReference type="Pfam" id="PF00561">
    <property type="entry name" value="Abhydrolase_1"/>
    <property type="match status" value="1"/>
</dbReference>
<sequence length="261" mass="28247">MAFAKTADGVRLSYQVRGDGPPLVLLPGQANDHHWWDGVRADFERSYRTITFDYRGTGDSDKPDEVYTTRGFALDVLAVLDEVGVERAHVYGTSMGGRVAQWLAADHPGRVGALVLGCTSPGGAHGVERSREVHRALAQRDRAAAERALLELMYTPEWLAAHPGPYHTTGDPDMPAHARRRHFAASAGHDSWEALPGITAPTLVVHGADDVFNPAANAPLLAGRIPGARLHLIPRARHAYFEEFREVAGPLVLDFLAAATG</sequence>
<evidence type="ECO:0000313" key="2">
    <source>
        <dbReference type="EMBL" id="RJL35570.1"/>
    </source>
</evidence>
<organism evidence="2 3">
    <name type="scientific">Bailinhaonella thermotolerans</name>
    <dbReference type="NCBI Taxonomy" id="1070861"/>
    <lineage>
        <taxon>Bacteria</taxon>
        <taxon>Bacillati</taxon>
        <taxon>Actinomycetota</taxon>
        <taxon>Actinomycetes</taxon>
        <taxon>Streptosporangiales</taxon>
        <taxon>Streptosporangiaceae</taxon>
        <taxon>Bailinhaonella</taxon>
    </lineage>
</organism>
<dbReference type="PRINTS" id="PR00111">
    <property type="entry name" value="ABHYDROLASE"/>
</dbReference>
<gene>
    <name evidence="2" type="ORF">D5H75_01890</name>
</gene>
<dbReference type="RefSeq" id="WP_119924543.1">
    <property type="nucleotide sequence ID" value="NZ_QZEY01000001.1"/>
</dbReference>
<dbReference type="PANTHER" id="PTHR43433:SF5">
    <property type="entry name" value="AB HYDROLASE-1 DOMAIN-CONTAINING PROTEIN"/>
    <property type="match status" value="1"/>
</dbReference>
<dbReference type="InterPro" id="IPR029058">
    <property type="entry name" value="AB_hydrolase_fold"/>
</dbReference>
<dbReference type="GO" id="GO:0004806">
    <property type="term" value="F:triacylglycerol lipase activity"/>
    <property type="evidence" value="ECO:0007669"/>
    <property type="project" value="TreeGrafter"/>
</dbReference>
<dbReference type="EMBL" id="QZEY01000001">
    <property type="protein sequence ID" value="RJL35570.1"/>
    <property type="molecule type" value="Genomic_DNA"/>
</dbReference>
<comment type="caution">
    <text evidence="2">The sequence shown here is derived from an EMBL/GenBank/DDBJ whole genome shotgun (WGS) entry which is preliminary data.</text>
</comment>
<keyword evidence="3" id="KW-1185">Reference proteome</keyword>
<dbReference type="GO" id="GO:0046503">
    <property type="term" value="P:glycerolipid catabolic process"/>
    <property type="evidence" value="ECO:0007669"/>
    <property type="project" value="TreeGrafter"/>
</dbReference>
<reference evidence="2 3" key="1">
    <citation type="submission" date="2018-09" db="EMBL/GenBank/DDBJ databases">
        <title>YIM 75507 draft genome.</title>
        <authorList>
            <person name="Tang S."/>
            <person name="Feng Y."/>
        </authorList>
    </citation>
    <scope>NUCLEOTIDE SEQUENCE [LARGE SCALE GENOMIC DNA]</scope>
    <source>
        <strain evidence="2 3">YIM 75507</strain>
    </source>
</reference>
<dbReference type="InterPro" id="IPR050471">
    <property type="entry name" value="AB_hydrolase"/>
</dbReference>
<dbReference type="OrthoDB" id="495620at2"/>
<protein>
    <submittedName>
        <fullName evidence="2">Alpha/beta fold hydrolase</fullName>
    </submittedName>
</protein>
<dbReference type="Gene3D" id="3.40.50.1820">
    <property type="entry name" value="alpha/beta hydrolase"/>
    <property type="match status" value="1"/>
</dbReference>
<dbReference type="PANTHER" id="PTHR43433">
    <property type="entry name" value="HYDROLASE, ALPHA/BETA FOLD FAMILY PROTEIN"/>
    <property type="match status" value="1"/>
</dbReference>
<feature type="domain" description="AB hydrolase-1" evidence="1">
    <location>
        <begin position="21"/>
        <end position="243"/>
    </location>
</feature>
<dbReference type="Proteomes" id="UP000265768">
    <property type="component" value="Unassembled WGS sequence"/>
</dbReference>
<proteinExistence type="predicted"/>
<dbReference type="SUPFAM" id="SSF53474">
    <property type="entry name" value="alpha/beta-Hydrolases"/>
    <property type="match status" value="1"/>
</dbReference>
<evidence type="ECO:0000259" key="1">
    <source>
        <dbReference type="Pfam" id="PF00561"/>
    </source>
</evidence>
<evidence type="ECO:0000313" key="3">
    <source>
        <dbReference type="Proteomes" id="UP000265768"/>
    </source>
</evidence>
<dbReference type="InterPro" id="IPR000073">
    <property type="entry name" value="AB_hydrolase_1"/>
</dbReference>
<accession>A0A3A4B4R1</accession>